<feature type="region of interest" description="Disordered" evidence="1">
    <location>
        <begin position="131"/>
        <end position="160"/>
    </location>
</feature>
<protein>
    <submittedName>
        <fullName evidence="2">Uncharacterized protein</fullName>
    </submittedName>
</protein>
<keyword evidence="3" id="KW-1185">Reference proteome</keyword>
<comment type="caution">
    <text evidence="2">The sequence shown here is derived from an EMBL/GenBank/DDBJ whole genome shotgun (WGS) entry which is preliminary data.</text>
</comment>
<feature type="region of interest" description="Disordered" evidence="1">
    <location>
        <begin position="1"/>
        <end position="22"/>
    </location>
</feature>
<dbReference type="Proteomes" id="UP000541558">
    <property type="component" value="Unassembled WGS sequence"/>
</dbReference>
<dbReference type="EMBL" id="JAACJK010000116">
    <property type="protein sequence ID" value="KAF5330162.1"/>
    <property type="molecule type" value="Genomic_DNA"/>
</dbReference>
<evidence type="ECO:0000313" key="2">
    <source>
        <dbReference type="EMBL" id="KAF5330162.1"/>
    </source>
</evidence>
<gene>
    <name evidence="2" type="ORF">D9611_010569</name>
</gene>
<name>A0A8H5FB51_9AGAR</name>
<evidence type="ECO:0000313" key="3">
    <source>
        <dbReference type="Proteomes" id="UP000541558"/>
    </source>
</evidence>
<evidence type="ECO:0000256" key="1">
    <source>
        <dbReference type="SAM" id="MobiDB-lite"/>
    </source>
</evidence>
<proteinExistence type="predicted"/>
<sequence length="186" mass="20818">MADRPASATHGSPPEWIMQADPRSTSRIRLEYRAVSKQVKHSRLTALTNDRTRAAGRQVHEKGAIWKLKRPRNDDIRDLGLRSSVHNETAVPDSSARCSTCDETHPPLGGADDPATAFVIFEAVSVIRNRRDMGRPSKPGSTCDDSLRRWDERRPAQPQNLARIPTTMRSTMGLAMDSKRMGGWMM</sequence>
<reference evidence="2 3" key="1">
    <citation type="journal article" date="2020" name="ISME J.">
        <title>Uncovering the hidden diversity of litter-decomposition mechanisms in mushroom-forming fungi.</title>
        <authorList>
            <person name="Floudas D."/>
            <person name="Bentzer J."/>
            <person name="Ahren D."/>
            <person name="Johansson T."/>
            <person name="Persson P."/>
            <person name="Tunlid A."/>
        </authorList>
    </citation>
    <scope>NUCLEOTIDE SEQUENCE [LARGE SCALE GENOMIC DNA]</scope>
    <source>
        <strain evidence="2 3">CBS 175.51</strain>
    </source>
</reference>
<feature type="compositionally biased region" description="Basic and acidic residues" evidence="1">
    <location>
        <begin position="145"/>
        <end position="155"/>
    </location>
</feature>
<organism evidence="2 3">
    <name type="scientific">Ephemerocybe angulata</name>
    <dbReference type="NCBI Taxonomy" id="980116"/>
    <lineage>
        <taxon>Eukaryota</taxon>
        <taxon>Fungi</taxon>
        <taxon>Dikarya</taxon>
        <taxon>Basidiomycota</taxon>
        <taxon>Agaricomycotina</taxon>
        <taxon>Agaricomycetes</taxon>
        <taxon>Agaricomycetidae</taxon>
        <taxon>Agaricales</taxon>
        <taxon>Agaricineae</taxon>
        <taxon>Psathyrellaceae</taxon>
        <taxon>Ephemerocybe</taxon>
    </lineage>
</organism>
<accession>A0A8H5FB51</accession>
<dbReference type="AlphaFoldDB" id="A0A8H5FB51"/>